<reference evidence="3" key="1">
    <citation type="journal article" date="2021" name="Sci. Rep.">
        <title>Diploid genomic architecture of Nitzschia inconspicua, an elite biomass production diatom.</title>
        <authorList>
            <person name="Oliver A."/>
            <person name="Podell S."/>
            <person name="Pinowska A."/>
            <person name="Traller J.C."/>
            <person name="Smith S.R."/>
            <person name="McClure R."/>
            <person name="Beliaev A."/>
            <person name="Bohutskyi P."/>
            <person name="Hill E.A."/>
            <person name="Rabines A."/>
            <person name="Zheng H."/>
            <person name="Allen L.Z."/>
            <person name="Kuo A."/>
            <person name="Grigoriev I.V."/>
            <person name="Allen A.E."/>
            <person name="Hazlebeck D."/>
            <person name="Allen E.E."/>
        </authorList>
    </citation>
    <scope>NUCLEOTIDE SEQUENCE</scope>
    <source>
        <strain evidence="3">Hildebrandi</strain>
    </source>
</reference>
<comment type="similarity">
    <text evidence="1">Belongs to the peptidase C14B family.</text>
</comment>
<dbReference type="AlphaFoldDB" id="A0A9K3LM75"/>
<evidence type="ECO:0000313" key="3">
    <source>
        <dbReference type="EMBL" id="KAG7365029.1"/>
    </source>
</evidence>
<protein>
    <submittedName>
        <fullName evidence="3">Caspase domain containing protein</fullName>
    </submittedName>
</protein>
<feature type="domain" description="Peptidase C14 caspase" evidence="2">
    <location>
        <begin position="116"/>
        <end position="266"/>
    </location>
</feature>
<evidence type="ECO:0000259" key="2">
    <source>
        <dbReference type="Pfam" id="PF00656"/>
    </source>
</evidence>
<evidence type="ECO:0000256" key="1">
    <source>
        <dbReference type="ARBA" id="ARBA00009005"/>
    </source>
</evidence>
<dbReference type="OrthoDB" id="3223806at2759"/>
<proteinExistence type="inferred from homology"/>
<organism evidence="3 4">
    <name type="scientific">Nitzschia inconspicua</name>
    <dbReference type="NCBI Taxonomy" id="303405"/>
    <lineage>
        <taxon>Eukaryota</taxon>
        <taxon>Sar</taxon>
        <taxon>Stramenopiles</taxon>
        <taxon>Ochrophyta</taxon>
        <taxon>Bacillariophyta</taxon>
        <taxon>Bacillariophyceae</taxon>
        <taxon>Bacillariophycidae</taxon>
        <taxon>Bacillariales</taxon>
        <taxon>Bacillariaceae</taxon>
        <taxon>Nitzschia</taxon>
    </lineage>
</organism>
<feature type="domain" description="Peptidase C14 caspase" evidence="2">
    <location>
        <begin position="8"/>
        <end position="96"/>
    </location>
</feature>
<dbReference type="Pfam" id="PF00656">
    <property type="entry name" value="Peptidase_C14"/>
    <property type="match status" value="2"/>
</dbReference>
<gene>
    <name evidence="3" type="ORF">IV203_038232</name>
</gene>
<comment type="caution">
    <text evidence="3">The sequence shown here is derived from an EMBL/GenBank/DDBJ whole genome shotgun (WGS) entry which is preliminary data.</text>
</comment>
<keyword evidence="4" id="KW-1185">Reference proteome</keyword>
<dbReference type="InterPro" id="IPR011600">
    <property type="entry name" value="Pept_C14_caspase"/>
</dbReference>
<dbReference type="EMBL" id="JAGRRH010000009">
    <property type="protein sequence ID" value="KAG7365029.1"/>
    <property type="molecule type" value="Genomic_DNA"/>
</dbReference>
<dbReference type="GO" id="GO:0005737">
    <property type="term" value="C:cytoplasm"/>
    <property type="evidence" value="ECO:0007669"/>
    <property type="project" value="TreeGrafter"/>
</dbReference>
<name>A0A9K3LM75_9STRA</name>
<dbReference type="PANTHER" id="PTHR48104">
    <property type="entry name" value="METACASPASE-4"/>
    <property type="match status" value="1"/>
</dbReference>
<dbReference type="InterPro" id="IPR050452">
    <property type="entry name" value="Metacaspase"/>
</dbReference>
<sequence>MGDALEQAKKTIPAEIHMISGCRDEQTSADVSNVASFSLPDPAGRAGGALTSCLLNVTYKDHENTGKDLSFQDTLLKVREQLKMKGYSQIPELSSSRPMDIHTKFDLVPDNMTGTRRAVMIGINYVGDNPGELRGCHNDVLNMKSYIKGVHGFQEENITVLMDDGKHLSPTRANILAAYRKIVSESQSGDVVFCHYSGHGGKLRDDNGDEKDGFDETLVPVDYKTAGQIRDDDLYDVLVAPMKAGVFATFIMDCCHSGTVLDLPYAFFADGEHSEMQLQEGFDFSPLLSFAAAYMASQQAGDDPVNSLLRACGACILQ</sequence>
<dbReference type="PANTHER" id="PTHR48104:SF30">
    <property type="entry name" value="METACASPASE-1"/>
    <property type="match status" value="1"/>
</dbReference>
<reference evidence="3" key="2">
    <citation type="submission" date="2021-04" db="EMBL/GenBank/DDBJ databases">
        <authorList>
            <person name="Podell S."/>
        </authorList>
    </citation>
    <scope>NUCLEOTIDE SEQUENCE</scope>
    <source>
        <strain evidence="3">Hildebrandi</strain>
    </source>
</reference>
<dbReference type="Proteomes" id="UP000693970">
    <property type="component" value="Unassembled WGS sequence"/>
</dbReference>
<dbReference type="GO" id="GO:0006508">
    <property type="term" value="P:proteolysis"/>
    <property type="evidence" value="ECO:0007669"/>
    <property type="project" value="InterPro"/>
</dbReference>
<dbReference type="GO" id="GO:0004197">
    <property type="term" value="F:cysteine-type endopeptidase activity"/>
    <property type="evidence" value="ECO:0007669"/>
    <property type="project" value="InterPro"/>
</dbReference>
<accession>A0A9K3LM75</accession>
<evidence type="ECO:0000313" key="4">
    <source>
        <dbReference type="Proteomes" id="UP000693970"/>
    </source>
</evidence>